<evidence type="ECO:0000256" key="2">
    <source>
        <dbReference type="SAM" id="SignalP"/>
    </source>
</evidence>
<dbReference type="Proteomes" id="UP000009096">
    <property type="component" value="Chromosome 2"/>
</dbReference>
<keyword evidence="2" id="KW-0732">Signal</keyword>
<evidence type="ECO:0000313" key="4">
    <source>
        <dbReference type="Proteomes" id="UP000009096"/>
    </source>
</evidence>
<feature type="chain" id="PRO_5004896004" description="Apple domain-containing protein" evidence="2">
    <location>
        <begin position="22"/>
        <end position="395"/>
    </location>
</feature>
<proteinExistence type="predicted"/>
<feature type="signal peptide" evidence="2">
    <location>
        <begin position="1"/>
        <end position="21"/>
    </location>
</feature>
<protein>
    <recommendedName>
        <fullName evidence="5">Apple domain-containing protein</fullName>
    </recommendedName>
</protein>
<organism evidence="3 4">
    <name type="scientific">Gibberella moniliformis (strain M3125 / FGSC 7600)</name>
    <name type="common">Maize ear and stalk rot fungus</name>
    <name type="synonym">Fusarium verticillioides</name>
    <dbReference type="NCBI Taxonomy" id="334819"/>
    <lineage>
        <taxon>Eukaryota</taxon>
        <taxon>Fungi</taxon>
        <taxon>Dikarya</taxon>
        <taxon>Ascomycota</taxon>
        <taxon>Pezizomycotina</taxon>
        <taxon>Sordariomycetes</taxon>
        <taxon>Hypocreomycetidae</taxon>
        <taxon>Hypocreales</taxon>
        <taxon>Nectriaceae</taxon>
        <taxon>Fusarium</taxon>
        <taxon>Fusarium fujikuroi species complex</taxon>
    </lineage>
</organism>
<dbReference type="KEGG" id="fvr:FVEG_03465"/>
<dbReference type="RefSeq" id="XP_018747520.1">
    <property type="nucleotide sequence ID" value="XM_018891074.1"/>
</dbReference>
<name>W7M1E3_GIBM7</name>
<feature type="region of interest" description="Disordered" evidence="1">
    <location>
        <begin position="152"/>
        <end position="179"/>
    </location>
</feature>
<keyword evidence="4" id="KW-1185">Reference proteome</keyword>
<sequence length="395" mass="41151">MWSTSAILYLSVLGILRGCYANGQQSCVTIVATAPLGKAVPTVSQTRTVTGKLKVIVNRTPVIVVLPPKKTSFKPFFKTTTTTISIPQSTDVVISTTVTTSVTTSTSTSVITSSTSTDSTSTLTMPGATTVSTPSAFTPIFSSLPNSAAKKKKRHALGGAASPLALKSKRAPKTSPKTYPKQVNCLTTVTSWVRSTVIRTATKVQFVTRDPITTTISTTKTLTSTSWLSTPDALSTSWTTSTIPSTSITTSTTTTWSTSTNTVVVPTYTATVYAQCVNTDSNSVPNNIAGSDLGFGIQSATVPFSQGYYQAFSGSATTPLACCNACAALPLCAMSEFNGSNQAGRQCLLIISTHATCAFGDYTGQAVISVNGQTTAADSGLFLSNGNCGMFNSHN</sequence>
<evidence type="ECO:0000256" key="1">
    <source>
        <dbReference type="SAM" id="MobiDB-lite"/>
    </source>
</evidence>
<dbReference type="OrthoDB" id="5105256at2759"/>
<gene>
    <name evidence="3" type="ORF">FVEG_03465</name>
</gene>
<evidence type="ECO:0000313" key="3">
    <source>
        <dbReference type="EMBL" id="EWG41329.1"/>
    </source>
</evidence>
<reference evidence="3 4" key="1">
    <citation type="journal article" date="2010" name="Nature">
        <title>Comparative genomics reveals mobile pathogenicity chromosomes in Fusarium.</title>
        <authorList>
            <person name="Ma L.J."/>
            <person name="van der Does H.C."/>
            <person name="Borkovich K.A."/>
            <person name="Coleman J.J."/>
            <person name="Daboussi M.J."/>
            <person name="Di Pietro A."/>
            <person name="Dufresne M."/>
            <person name="Freitag M."/>
            <person name="Grabherr M."/>
            <person name="Henrissat B."/>
            <person name="Houterman P.M."/>
            <person name="Kang S."/>
            <person name="Shim W.B."/>
            <person name="Woloshuk C."/>
            <person name="Xie X."/>
            <person name="Xu J.R."/>
            <person name="Antoniw J."/>
            <person name="Baker S.E."/>
            <person name="Bluhm B.H."/>
            <person name="Breakspear A."/>
            <person name="Brown D.W."/>
            <person name="Butchko R.A."/>
            <person name="Chapman S."/>
            <person name="Coulson R."/>
            <person name="Coutinho P.M."/>
            <person name="Danchin E.G."/>
            <person name="Diener A."/>
            <person name="Gale L.R."/>
            <person name="Gardiner D.M."/>
            <person name="Goff S."/>
            <person name="Hammond-Kosack K.E."/>
            <person name="Hilburn K."/>
            <person name="Hua-Van A."/>
            <person name="Jonkers W."/>
            <person name="Kazan K."/>
            <person name="Kodira C.D."/>
            <person name="Koehrsen M."/>
            <person name="Kumar L."/>
            <person name="Lee Y.H."/>
            <person name="Li L."/>
            <person name="Manners J.M."/>
            <person name="Miranda-Saavedra D."/>
            <person name="Mukherjee M."/>
            <person name="Park G."/>
            <person name="Park J."/>
            <person name="Park S.Y."/>
            <person name="Proctor R.H."/>
            <person name="Regev A."/>
            <person name="Ruiz-Roldan M.C."/>
            <person name="Sain D."/>
            <person name="Sakthikumar S."/>
            <person name="Sykes S."/>
            <person name="Schwartz D.C."/>
            <person name="Turgeon B.G."/>
            <person name="Wapinski I."/>
            <person name="Yoder O."/>
            <person name="Young S."/>
            <person name="Zeng Q."/>
            <person name="Zhou S."/>
            <person name="Galagan J."/>
            <person name="Cuomo C.A."/>
            <person name="Kistler H.C."/>
            <person name="Rep M."/>
        </authorList>
    </citation>
    <scope>NUCLEOTIDE SEQUENCE [LARGE SCALE GENOMIC DNA]</scope>
    <source>
        <strain evidence="4">M3125 / FGSC 7600</strain>
    </source>
</reference>
<dbReference type="AlphaFoldDB" id="W7M1E3"/>
<dbReference type="EMBL" id="DS022245">
    <property type="protein sequence ID" value="EWG41329.1"/>
    <property type="molecule type" value="Genomic_DNA"/>
</dbReference>
<accession>W7M1E3</accession>
<dbReference type="STRING" id="334819.W7M1E3"/>
<dbReference type="GeneID" id="30061603"/>
<evidence type="ECO:0008006" key="5">
    <source>
        <dbReference type="Google" id="ProtNLM"/>
    </source>
</evidence>
<dbReference type="EMBL" id="CM000579">
    <property type="protein sequence ID" value="EWG41329.1"/>
    <property type="molecule type" value="Genomic_DNA"/>
</dbReference>
<dbReference type="VEuPathDB" id="FungiDB:FVEG_03465"/>